<organism evidence="2 3">
    <name type="scientific">Subtercola frigoramans</name>
    <dbReference type="NCBI Taxonomy" id="120298"/>
    <lineage>
        <taxon>Bacteria</taxon>
        <taxon>Bacillati</taxon>
        <taxon>Actinomycetota</taxon>
        <taxon>Actinomycetes</taxon>
        <taxon>Micrococcales</taxon>
        <taxon>Microbacteriaceae</taxon>
        <taxon>Subtercola</taxon>
    </lineage>
</organism>
<dbReference type="PANTHER" id="PTHR36842">
    <property type="entry name" value="PROTEIN TOLB HOMOLOG"/>
    <property type="match status" value="1"/>
</dbReference>
<evidence type="ECO:0000313" key="2">
    <source>
        <dbReference type="EMBL" id="MBM7470481.1"/>
    </source>
</evidence>
<dbReference type="SUPFAM" id="SSF69304">
    <property type="entry name" value="Tricorn protease N-terminal domain"/>
    <property type="match status" value="1"/>
</dbReference>
<dbReference type="InterPro" id="IPR011042">
    <property type="entry name" value="6-blade_b-propeller_TolB-like"/>
</dbReference>
<comment type="similarity">
    <text evidence="1">Belongs to the TolB family.</text>
</comment>
<dbReference type="EMBL" id="JAFBBU010000001">
    <property type="protein sequence ID" value="MBM7470481.1"/>
    <property type="molecule type" value="Genomic_DNA"/>
</dbReference>
<reference evidence="2 3" key="1">
    <citation type="submission" date="2021-01" db="EMBL/GenBank/DDBJ databases">
        <title>Sequencing the genomes of 1000 actinobacteria strains.</title>
        <authorList>
            <person name="Klenk H.-P."/>
        </authorList>
    </citation>
    <scope>NUCLEOTIDE SEQUENCE [LARGE SCALE GENOMIC DNA]</scope>
    <source>
        <strain evidence="2 3">DSM 13057</strain>
    </source>
</reference>
<proteinExistence type="inferred from homology"/>
<dbReference type="Pfam" id="PF07676">
    <property type="entry name" value="PD40"/>
    <property type="match status" value="1"/>
</dbReference>
<keyword evidence="3" id="KW-1185">Reference proteome</keyword>
<evidence type="ECO:0000256" key="1">
    <source>
        <dbReference type="ARBA" id="ARBA00009820"/>
    </source>
</evidence>
<name>A0ABS2L0L8_9MICO</name>
<sequence length="293" mass="32300">MDLRTLGTAQSTAVSIYDRLLERTTEIYRSDSLLLEAPNWASDGRLVLNGAGGLWRLGLDGDLIAVELSGVPDLNNDHVLDPDGEHIYLSANDWQIYRAPLAGGEGVLVTGNPEIAGLMHFLHGVSPDGERLAFIGLEPEGDNWWAHANVFTVSSAGDDYRRLTEGVSPFDGSEYSPDGEWLYVNTERFDGHAQLGRMRADGSDLEQLTFDENVNWFPHISPDGRHASYISFPPGTEGHPPDVWVEIKIVDIDDWSSPRTVARVFGGQGSLNVNSWSPDSTRFAFVSYPENTK</sequence>
<dbReference type="RefSeq" id="WP_205106229.1">
    <property type="nucleotide sequence ID" value="NZ_BAAAHT010000001.1"/>
</dbReference>
<comment type="caution">
    <text evidence="2">The sequence shown here is derived from an EMBL/GenBank/DDBJ whole genome shotgun (WGS) entry which is preliminary data.</text>
</comment>
<gene>
    <name evidence="2" type="ORF">JOE66_000115</name>
</gene>
<dbReference type="PANTHER" id="PTHR36842:SF1">
    <property type="entry name" value="PROTEIN TOLB"/>
    <property type="match status" value="1"/>
</dbReference>
<dbReference type="Proteomes" id="UP000776164">
    <property type="component" value="Unassembled WGS sequence"/>
</dbReference>
<dbReference type="InterPro" id="IPR011659">
    <property type="entry name" value="WD40"/>
</dbReference>
<accession>A0ABS2L0L8</accession>
<evidence type="ECO:0000313" key="3">
    <source>
        <dbReference type="Proteomes" id="UP000776164"/>
    </source>
</evidence>
<dbReference type="Gene3D" id="2.120.10.30">
    <property type="entry name" value="TolB, C-terminal domain"/>
    <property type="match status" value="1"/>
</dbReference>
<protein>
    <submittedName>
        <fullName evidence="2">Tol biopolymer transport system component</fullName>
    </submittedName>
</protein>